<sequence length="83" mass="10014">MLQLEWKFFSPAFDEINEINWDQNIQWLIDNHFTGIITYKNFEKLQSKLSKDPTLQVIPITFNQDELVEIEDKYQPLNIINKK</sequence>
<proteinExistence type="predicted"/>
<dbReference type="Proteomes" id="UP000051565">
    <property type="component" value="Unassembled WGS sequence"/>
</dbReference>
<reference evidence="1 2" key="1">
    <citation type="journal article" date="2015" name="Genome Announc.">
        <title>Expanding the biotechnology potential of lactobacilli through comparative genomics of 213 strains and associated genera.</title>
        <authorList>
            <person name="Sun Z."/>
            <person name="Harris H.M."/>
            <person name="McCann A."/>
            <person name="Guo C."/>
            <person name="Argimon S."/>
            <person name="Zhang W."/>
            <person name="Yang X."/>
            <person name="Jeffery I.B."/>
            <person name="Cooney J.C."/>
            <person name="Kagawa T.F."/>
            <person name="Liu W."/>
            <person name="Song Y."/>
            <person name="Salvetti E."/>
            <person name="Wrobel A."/>
            <person name="Rasinkangas P."/>
            <person name="Parkhill J."/>
            <person name="Rea M.C."/>
            <person name="O'Sullivan O."/>
            <person name="Ritari J."/>
            <person name="Douillard F.P."/>
            <person name="Paul Ross R."/>
            <person name="Yang R."/>
            <person name="Briner A.E."/>
            <person name="Felis G.E."/>
            <person name="de Vos W.M."/>
            <person name="Barrangou R."/>
            <person name="Klaenhammer T.R."/>
            <person name="Caufield P.W."/>
            <person name="Cui Y."/>
            <person name="Zhang H."/>
            <person name="O'Toole P.W."/>
        </authorList>
    </citation>
    <scope>NUCLEOTIDE SEQUENCE [LARGE SCALE GENOMIC DNA]</scope>
    <source>
        <strain evidence="1 2">DSM 20690</strain>
    </source>
</reference>
<protein>
    <submittedName>
        <fullName evidence="1">Uncharacterized protein</fullName>
    </submittedName>
</protein>
<keyword evidence="2" id="KW-1185">Reference proteome</keyword>
<name>A0A0R2JMJ0_9LACO</name>
<evidence type="ECO:0000313" key="1">
    <source>
        <dbReference type="EMBL" id="KRN78376.1"/>
    </source>
</evidence>
<organism evidence="1 2">
    <name type="scientific">Fructilactobacillus lindneri DSM 20690 = JCM 11027</name>
    <dbReference type="NCBI Taxonomy" id="1122148"/>
    <lineage>
        <taxon>Bacteria</taxon>
        <taxon>Bacillati</taxon>
        <taxon>Bacillota</taxon>
        <taxon>Bacilli</taxon>
        <taxon>Lactobacillales</taxon>
        <taxon>Lactobacillaceae</taxon>
        <taxon>Fructilactobacillus</taxon>
    </lineage>
</organism>
<dbReference type="STRING" id="53444.AYR59_04255"/>
<gene>
    <name evidence="1" type="ORF">IV52_GL001315</name>
</gene>
<accession>A0A0R2JMJ0</accession>
<dbReference type="AlphaFoldDB" id="A0A0R2JMJ0"/>
<comment type="caution">
    <text evidence="1">The sequence shown here is derived from an EMBL/GenBank/DDBJ whole genome shotgun (WGS) entry which is preliminary data.</text>
</comment>
<dbReference type="EMBL" id="JQBT01000035">
    <property type="protein sequence ID" value="KRN78376.1"/>
    <property type="molecule type" value="Genomic_DNA"/>
</dbReference>
<evidence type="ECO:0000313" key="2">
    <source>
        <dbReference type="Proteomes" id="UP000051565"/>
    </source>
</evidence>